<gene>
    <name evidence="2" type="ORF">BO71DRAFT_439917</name>
</gene>
<accession>A0A319DES2</accession>
<feature type="region of interest" description="Disordered" evidence="1">
    <location>
        <begin position="135"/>
        <end position="154"/>
    </location>
</feature>
<dbReference type="Proteomes" id="UP000247810">
    <property type="component" value="Unassembled WGS sequence"/>
</dbReference>
<evidence type="ECO:0000313" key="2">
    <source>
        <dbReference type="EMBL" id="PYH95940.1"/>
    </source>
</evidence>
<organism evidence="2 3">
    <name type="scientific">Aspergillus ellipticus CBS 707.79</name>
    <dbReference type="NCBI Taxonomy" id="1448320"/>
    <lineage>
        <taxon>Eukaryota</taxon>
        <taxon>Fungi</taxon>
        <taxon>Dikarya</taxon>
        <taxon>Ascomycota</taxon>
        <taxon>Pezizomycotina</taxon>
        <taxon>Eurotiomycetes</taxon>
        <taxon>Eurotiomycetidae</taxon>
        <taxon>Eurotiales</taxon>
        <taxon>Aspergillaceae</taxon>
        <taxon>Aspergillus</taxon>
        <taxon>Aspergillus subgen. Circumdati</taxon>
    </lineage>
</organism>
<dbReference type="VEuPathDB" id="FungiDB:BO71DRAFT_439917"/>
<proteinExistence type="predicted"/>
<reference evidence="2 3" key="1">
    <citation type="submission" date="2018-02" db="EMBL/GenBank/DDBJ databases">
        <title>The genomes of Aspergillus section Nigri reveals drivers in fungal speciation.</title>
        <authorList>
            <consortium name="DOE Joint Genome Institute"/>
            <person name="Vesth T.C."/>
            <person name="Nybo J."/>
            <person name="Theobald S."/>
            <person name="Brandl J."/>
            <person name="Frisvad J.C."/>
            <person name="Nielsen K.F."/>
            <person name="Lyhne E.K."/>
            <person name="Kogle M.E."/>
            <person name="Kuo A."/>
            <person name="Riley R."/>
            <person name="Clum A."/>
            <person name="Nolan M."/>
            <person name="Lipzen A."/>
            <person name="Salamov A."/>
            <person name="Henrissat B."/>
            <person name="Wiebenga A."/>
            <person name="De vries R.P."/>
            <person name="Grigoriev I.V."/>
            <person name="Mortensen U.H."/>
            <person name="Andersen M.R."/>
            <person name="Baker S.E."/>
        </authorList>
    </citation>
    <scope>NUCLEOTIDE SEQUENCE [LARGE SCALE GENOMIC DNA]</scope>
    <source>
        <strain evidence="2 3">CBS 707.79</strain>
    </source>
</reference>
<keyword evidence="3" id="KW-1185">Reference proteome</keyword>
<evidence type="ECO:0000256" key="1">
    <source>
        <dbReference type="SAM" id="MobiDB-lite"/>
    </source>
</evidence>
<dbReference type="EMBL" id="KZ825845">
    <property type="protein sequence ID" value="PYH95940.1"/>
    <property type="molecule type" value="Genomic_DNA"/>
</dbReference>
<evidence type="ECO:0000313" key="3">
    <source>
        <dbReference type="Proteomes" id="UP000247810"/>
    </source>
</evidence>
<name>A0A319DES2_9EURO</name>
<dbReference type="AlphaFoldDB" id="A0A319DES2"/>
<protein>
    <submittedName>
        <fullName evidence="2">Uncharacterized protein</fullName>
    </submittedName>
</protein>
<sequence>MGQNRTEYEPAPSTLPVARYWLGLAGTRLGIIAVATAPHHHGHHGDPVGVFRTGGFDDWPWRARLGDPGNEWRGWTKYGVEAFRRRSMRVHGAHAIALLMCYESDDCDLEGRVGLPPAPSVISAVQCHLTVKGPESRASGPWHLNNSMRPRGQL</sequence>